<evidence type="ECO:0000256" key="2">
    <source>
        <dbReference type="SAM" id="SignalP"/>
    </source>
</evidence>
<evidence type="ECO:0000313" key="4">
    <source>
        <dbReference type="EMBL" id="AVR97492.1"/>
    </source>
</evidence>
<evidence type="ECO:0000256" key="1">
    <source>
        <dbReference type="SAM" id="Phobius"/>
    </source>
</evidence>
<dbReference type="EMBL" id="CP028324">
    <property type="protein sequence ID" value="AVR97492.1"/>
    <property type="molecule type" value="Genomic_DNA"/>
</dbReference>
<dbReference type="Pfam" id="PF07589">
    <property type="entry name" value="PEP-CTERM"/>
    <property type="match status" value="1"/>
</dbReference>
<keyword evidence="1" id="KW-0812">Transmembrane</keyword>
<dbReference type="Proteomes" id="UP000240505">
    <property type="component" value="Chromosome"/>
</dbReference>
<feature type="domain" description="Ice-binding protein C-terminal" evidence="3">
    <location>
        <begin position="180"/>
        <end position="203"/>
    </location>
</feature>
<keyword evidence="1" id="KW-1133">Transmembrane helix</keyword>
<feature type="signal peptide" evidence="2">
    <location>
        <begin position="1"/>
        <end position="27"/>
    </location>
</feature>
<dbReference type="AlphaFoldDB" id="A0A2R4CD49"/>
<dbReference type="RefSeq" id="WP_181259161.1">
    <property type="nucleotide sequence ID" value="NZ_CP028324.1"/>
</dbReference>
<sequence length="206" mass="21001">MCTYQTRRRGALLAVCGWLLAAQAALAMPITYNFDTFADGTALTGQYAGLGFAHATVLQAGIGLNEISFPPRSGAGVLYDDGGPIVITFAAGASAVSGYFTYIDGLTLSAYDSSDRLIASATAAWLSNVGDDGGDAGSAPNELLSVTASGDLIARIVISSAAAGGSLVLDDLTVDTAAVAVPAPGTLPLVMTGLLALAWRARRRRR</sequence>
<evidence type="ECO:0000259" key="3">
    <source>
        <dbReference type="Pfam" id="PF07589"/>
    </source>
</evidence>
<gene>
    <name evidence="4" type="ORF">C9I28_18960</name>
</gene>
<feature type="transmembrane region" description="Helical" evidence="1">
    <location>
        <begin position="177"/>
        <end position="199"/>
    </location>
</feature>
<protein>
    <recommendedName>
        <fullName evidence="3">Ice-binding protein C-terminal domain-containing protein</fullName>
    </recommendedName>
</protein>
<dbReference type="NCBIfam" id="TIGR02595">
    <property type="entry name" value="PEP_CTERM"/>
    <property type="match status" value="1"/>
</dbReference>
<name>A0A2R4CD49_9BURK</name>
<keyword evidence="2" id="KW-0732">Signal</keyword>
<reference evidence="4 5" key="1">
    <citation type="submission" date="2018-03" db="EMBL/GenBank/DDBJ databases">
        <title>Massilia armeniaca sp. nov., isolated from desert soil.</title>
        <authorList>
            <person name="Huang H."/>
            <person name="Ren M."/>
        </authorList>
    </citation>
    <scope>NUCLEOTIDE SEQUENCE [LARGE SCALE GENOMIC DNA]</scope>
    <source>
        <strain evidence="4 5">ZMN-3</strain>
    </source>
</reference>
<proteinExistence type="predicted"/>
<keyword evidence="5" id="KW-1185">Reference proteome</keyword>
<organism evidence="4 5">
    <name type="scientific">Pseudoduganella armeniaca</name>
    <dbReference type="NCBI Taxonomy" id="2072590"/>
    <lineage>
        <taxon>Bacteria</taxon>
        <taxon>Pseudomonadati</taxon>
        <taxon>Pseudomonadota</taxon>
        <taxon>Betaproteobacteria</taxon>
        <taxon>Burkholderiales</taxon>
        <taxon>Oxalobacteraceae</taxon>
        <taxon>Telluria group</taxon>
        <taxon>Pseudoduganella</taxon>
    </lineage>
</organism>
<dbReference type="KEGG" id="masz:C9I28_18960"/>
<dbReference type="InterPro" id="IPR013424">
    <property type="entry name" value="Ice-binding_C"/>
</dbReference>
<accession>A0A2R4CD49</accession>
<evidence type="ECO:0000313" key="5">
    <source>
        <dbReference type="Proteomes" id="UP000240505"/>
    </source>
</evidence>
<keyword evidence="1" id="KW-0472">Membrane</keyword>
<feature type="chain" id="PRO_5015332019" description="Ice-binding protein C-terminal domain-containing protein" evidence="2">
    <location>
        <begin position="28"/>
        <end position="206"/>
    </location>
</feature>